<dbReference type="SUPFAM" id="SSF75708">
    <property type="entry name" value="Chemotaxis phosphatase CheZ"/>
    <property type="match status" value="1"/>
</dbReference>
<evidence type="ECO:0000313" key="3">
    <source>
        <dbReference type="Proteomes" id="UP001197378"/>
    </source>
</evidence>
<comment type="caution">
    <text evidence="2">The sequence shown here is derived from an EMBL/GenBank/DDBJ whole genome shotgun (WGS) entry which is preliminary data.</text>
</comment>
<gene>
    <name evidence="2" type="ORF">HFQ13_04215</name>
</gene>
<dbReference type="Gene3D" id="1.10.287.500">
    <property type="entry name" value="Helix hairpin bin"/>
    <property type="match status" value="1"/>
</dbReference>
<dbReference type="Proteomes" id="UP001197378">
    <property type="component" value="Unassembled WGS sequence"/>
</dbReference>
<proteinExistence type="predicted"/>
<evidence type="ECO:0000256" key="1">
    <source>
        <dbReference type="SAM" id="MobiDB-lite"/>
    </source>
</evidence>
<dbReference type="AlphaFoldDB" id="A0AAE2YP45"/>
<sequence>MTGQPAERSLNEIELLLREGLRRIANTAGEDLAGAKDPLEEALRLTEEQTMATLAAVELAQGALHRIRSAHHTFIDPDLGQIDQALQRIVASQQGQDLAGQRLKKAINLLRAVENRISQTLHEMGMEGQPSAATEPGENNPDINQDDVDALLAELGI</sequence>
<organism evidence="2 3">
    <name type="scientific">Igneacidithiobacillus copahuensis</name>
    <dbReference type="NCBI Taxonomy" id="2724909"/>
    <lineage>
        <taxon>Bacteria</taxon>
        <taxon>Pseudomonadati</taxon>
        <taxon>Pseudomonadota</taxon>
        <taxon>Acidithiobacillia</taxon>
        <taxon>Acidithiobacillales</taxon>
        <taxon>Acidithiobacillaceae</taxon>
        <taxon>Igneacidithiobacillus</taxon>
    </lineage>
</organism>
<dbReference type="RefSeq" id="WP_215871990.1">
    <property type="nucleotide sequence ID" value="NZ_JAAXYO010000039.1"/>
</dbReference>
<protein>
    <submittedName>
        <fullName evidence="2">Protein phosphatase CheZ</fullName>
    </submittedName>
</protein>
<feature type="region of interest" description="Disordered" evidence="1">
    <location>
        <begin position="125"/>
        <end position="145"/>
    </location>
</feature>
<name>A0AAE2YP45_9PROT</name>
<evidence type="ECO:0000313" key="2">
    <source>
        <dbReference type="EMBL" id="MBU2787423.1"/>
    </source>
</evidence>
<reference evidence="2" key="1">
    <citation type="journal article" date="2021" name="ISME J.">
        <title>Genomic evolution of the class Acidithiobacillia: deep-branching Proteobacteria living in extreme acidic conditions.</title>
        <authorList>
            <person name="Moya-Beltran A."/>
            <person name="Beard S."/>
            <person name="Rojas-Villalobos C."/>
            <person name="Issotta F."/>
            <person name="Gallardo Y."/>
            <person name="Ulloa R."/>
            <person name="Giaveno A."/>
            <person name="Degli Esposti M."/>
            <person name="Johnson D.B."/>
            <person name="Quatrini R."/>
        </authorList>
    </citation>
    <scope>NUCLEOTIDE SEQUENCE</scope>
    <source>
        <strain evidence="2">VAN18-1</strain>
    </source>
</reference>
<keyword evidence="3" id="KW-1185">Reference proteome</keyword>
<accession>A0AAE2YP45</accession>
<dbReference type="EMBL" id="JAAXYO010000039">
    <property type="protein sequence ID" value="MBU2787423.1"/>
    <property type="molecule type" value="Genomic_DNA"/>
</dbReference>